<keyword evidence="4" id="KW-1133">Transmembrane helix</keyword>
<evidence type="ECO:0000256" key="4">
    <source>
        <dbReference type="SAM" id="Phobius"/>
    </source>
</evidence>
<dbReference type="Proteomes" id="UP000776651">
    <property type="component" value="Unassembled WGS sequence"/>
</dbReference>
<evidence type="ECO:0000313" key="7">
    <source>
        <dbReference type="Proteomes" id="UP000776651"/>
    </source>
</evidence>
<keyword evidence="2" id="KW-0808">Transferase</keyword>
<dbReference type="RefSeq" id="WP_221596346.1">
    <property type="nucleotide sequence ID" value="NZ_JAIGNQ010000001.1"/>
</dbReference>
<organism evidence="6 7">
    <name type="scientific">Qipengyuania pacifica</name>
    <dbReference type="NCBI Taxonomy" id="2860199"/>
    <lineage>
        <taxon>Bacteria</taxon>
        <taxon>Pseudomonadati</taxon>
        <taxon>Pseudomonadota</taxon>
        <taxon>Alphaproteobacteria</taxon>
        <taxon>Sphingomonadales</taxon>
        <taxon>Erythrobacteraceae</taxon>
        <taxon>Qipengyuania</taxon>
    </lineage>
</organism>
<dbReference type="GO" id="GO:0016746">
    <property type="term" value="F:acyltransferase activity"/>
    <property type="evidence" value="ECO:0007669"/>
    <property type="project" value="UniProtKB-KW"/>
</dbReference>
<evidence type="ECO:0000256" key="3">
    <source>
        <dbReference type="ARBA" id="ARBA00023315"/>
    </source>
</evidence>
<dbReference type="SUPFAM" id="SSF69593">
    <property type="entry name" value="Glycerol-3-phosphate (1)-acyltransferase"/>
    <property type="match status" value="1"/>
</dbReference>
<evidence type="ECO:0000313" key="6">
    <source>
        <dbReference type="EMBL" id="MBX7487009.1"/>
    </source>
</evidence>
<name>A0ABS7JEN4_9SPHN</name>
<gene>
    <name evidence="6" type="ORF">K3177_00635</name>
</gene>
<evidence type="ECO:0000259" key="5">
    <source>
        <dbReference type="SMART" id="SM00563"/>
    </source>
</evidence>
<feature type="transmembrane region" description="Helical" evidence="4">
    <location>
        <begin position="7"/>
        <end position="30"/>
    </location>
</feature>
<reference evidence="6 7" key="1">
    <citation type="submission" date="2021-08" db="EMBL/GenBank/DDBJ databases">
        <title>Comparative Genomics Analysis of the Genus Qipengyuania Reveals Extensive Genetic Diversity and Metabolic Versatility, Including the Description of Fifteen Novel Species.</title>
        <authorList>
            <person name="Liu Y."/>
        </authorList>
    </citation>
    <scope>NUCLEOTIDE SEQUENCE [LARGE SCALE GENOMIC DNA]</scope>
    <source>
        <strain evidence="6 7">GH25</strain>
    </source>
</reference>
<proteinExistence type="predicted"/>
<dbReference type="PANTHER" id="PTHR10434:SF11">
    <property type="entry name" value="1-ACYL-SN-GLYCEROL-3-PHOSPHATE ACYLTRANSFERASE"/>
    <property type="match status" value="1"/>
</dbReference>
<comment type="caution">
    <text evidence="6">The sequence shown here is derived from an EMBL/GenBank/DDBJ whole genome shotgun (WGS) entry which is preliminary data.</text>
</comment>
<dbReference type="PANTHER" id="PTHR10434">
    <property type="entry name" value="1-ACYL-SN-GLYCEROL-3-PHOSPHATE ACYLTRANSFERASE"/>
    <property type="match status" value="1"/>
</dbReference>
<accession>A0ABS7JEN4</accession>
<keyword evidence="3 6" id="KW-0012">Acyltransferase</keyword>
<protein>
    <submittedName>
        <fullName evidence="6">1-acyl-sn-glycerol-3-phosphate acyltransferase</fullName>
    </submittedName>
</protein>
<feature type="domain" description="Phospholipid/glycerol acyltransferase" evidence="5">
    <location>
        <begin position="69"/>
        <end position="183"/>
    </location>
</feature>
<dbReference type="CDD" id="cd07989">
    <property type="entry name" value="LPLAT_AGPAT-like"/>
    <property type="match status" value="1"/>
</dbReference>
<dbReference type="Pfam" id="PF01553">
    <property type="entry name" value="Acyltransferase"/>
    <property type="match status" value="1"/>
</dbReference>
<dbReference type="InterPro" id="IPR002123">
    <property type="entry name" value="Plipid/glycerol_acylTrfase"/>
</dbReference>
<dbReference type="SMART" id="SM00563">
    <property type="entry name" value="PlsC"/>
    <property type="match status" value="1"/>
</dbReference>
<sequence length="229" mass="25432">MRLIRNIAFYFAFYIGSLLITSASLIALAFSVEAFRRRVRNWAQWQRWCLINLLGCELVLEGAPLEEPVLYAIKHESFFEAIDAPALFDTPSVFAKQELFNIPLWGRAAASFGLVPVAREAGAKALMQMIRSAKALVADGRPLVIFPEGTRVPHGEVRPLQSGFAGLYKMLGLPVVPVAVNSGPVYHKRLKRPGRIIYRFGEPIPPGLPRPEIEKRVLAAINALNEEGL</sequence>
<dbReference type="EMBL" id="JAIGNQ010000001">
    <property type="protein sequence ID" value="MBX7487009.1"/>
    <property type="molecule type" value="Genomic_DNA"/>
</dbReference>
<keyword evidence="4" id="KW-0472">Membrane</keyword>
<comment type="pathway">
    <text evidence="1">Lipid metabolism.</text>
</comment>
<keyword evidence="4" id="KW-0812">Transmembrane</keyword>
<evidence type="ECO:0000256" key="2">
    <source>
        <dbReference type="ARBA" id="ARBA00022679"/>
    </source>
</evidence>
<keyword evidence="7" id="KW-1185">Reference proteome</keyword>
<evidence type="ECO:0000256" key="1">
    <source>
        <dbReference type="ARBA" id="ARBA00005189"/>
    </source>
</evidence>